<dbReference type="CDD" id="cd02021">
    <property type="entry name" value="GntK"/>
    <property type="match status" value="1"/>
</dbReference>
<comment type="pathway">
    <text evidence="1">Carbohydrate acid metabolism.</text>
</comment>
<dbReference type="NCBIfam" id="TIGR01313">
    <property type="entry name" value="therm_gnt_kin"/>
    <property type="match status" value="1"/>
</dbReference>
<evidence type="ECO:0000256" key="8">
    <source>
        <dbReference type="ARBA" id="ARBA00048090"/>
    </source>
</evidence>
<evidence type="ECO:0000256" key="4">
    <source>
        <dbReference type="ARBA" id="ARBA00022679"/>
    </source>
</evidence>
<reference evidence="10 11" key="1">
    <citation type="submission" date="2019-06" db="EMBL/GenBank/DDBJ databases">
        <title>Whole genome shotgun sequence of Glutamicibacter nicotianae NBRC 14234.</title>
        <authorList>
            <person name="Hosoyama A."/>
            <person name="Uohara A."/>
            <person name="Ohji S."/>
            <person name="Ichikawa N."/>
        </authorList>
    </citation>
    <scope>NUCLEOTIDE SEQUENCE [LARGE SCALE GENOMIC DNA]</scope>
    <source>
        <strain evidence="10 11">NBRC 14234</strain>
    </source>
</reference>
<evidence type="ECO:0000313" key="11">
    <source>
        <dbReference type="Proteomes" id="UP000316242"/>
    </source>
</evidence>
<evidence type="ECO:0000256" key="9">
    <source>
        <dbReference type="RuleBase" id="RU363066"/>
    </source>
</evidence>
<accession>A0ABQ0RI36</accession>
<dbReference type="EMBL" id="BJNE01000001">
    <property type="protein sequence ID" value="GEC11126.1"/>
    <property type="molecule type" value="Genomic_DNA"/>
</dbReference>
<evidence type="ECO:0000256" key="7">
    <source>
        <dbReference type="ARBA" id="ARBA00022840"/>
    </source>
</evidence>
<keyword evidence="6 9" id="KW-0418">Kinase</keyword>
<dbReference type="PANTHER" id="PTHR43442:SF3">
    <property type="entry name" value="GLUCONOKINASE-RELATED"/>
    <property type="match status" value="1"/>
</dbReference>
<comment type="catalytic activity">
    <reaction evidence="8 9">
        <text>D-gluconate + ATP = 6-phospho-D-gluconate + ADP + H(+)</text>
        <dbReference type="Rhea" id="RHEA:19433"/>
        <dbReference type="ChEBI" id="CHEBI:15378"/>
        <dbReference type="ChEBI" id="CHEBI:18391"/>
        <dbReference type="ChEBI" id="CHEBI:30616"/>
        <dbReference type="ChEBI" id="CHEBI:58759"/>
        <dbReference type="ChEBI" id="CHEBI:456216"/>
        <dbReference type="EC" id="2.7.1.12"/>
    </reaction>
</comment>
<dbReference type="EC" id="2.7.1.12" evidence="3 9"/>
<organism evidence="10 11">
    <name type="scientific">Glutamicibacter nicotianae</name>
    <name type="common">Arthrobacter nicotianae</name>
    <dbReference type="NCBI Taxonomy" id="37929"/>
    <lineage>
        <taxon>Bacteria</taxon>
        <taxon>Bacillati</taxon>
        <taxon>Actinomycetota</taxon>
        <taxon>Actinomycetes</taxon>
        <taxon>Micrococcales</taxon>
        <taxon>Micrococcaceae</taxon>
        <taxon>Glutamicibacter</taxon>
    </lineage>
</organism>
<sequence>MNQQVPPIVVMGVSGSGKTTIGQLLADRLEHEFIDGDSLHPKANKEKMAAGQSLDDADREPWLELIGTKLAQSYQRQAPLVIACSALKRSYRDLIRRLAPATVFIHLAGGPNLIRDRMTARSHEYMPASLLDSQLATLEVPDPDEPVLSADIADSPEEIVSQLAAKLTSPNAPRAAR</sequence>
<evidence type="ECO:0000256" key="6">
    <source>
        <dbReference type="ARBA" id="ARBA00022777"/>
    </source>
</evidence>
<dbReference type="PANTHER" id="PTHR43442">
    <property type="entry name" value="GLUCONOKINASE-RELATED"/>
    <property type="match status" value="1"/>
</dbReference>
<comment type="similarity">
    <text evidence="2 9">Belongs to the gluconokinase GntK/GntV family.</text>
</comment>
<dbReference type="SUPFAM" id="SSF52540">
    <property type="entry name" value="P-loop containing nucleoside triphosphate hydrolases"/>
    <property type="match status" value="1"/>
</dbReference>
<dbReference type="Proteomes" id="UP000316242">
    <property type="component" value="Unassembled WGS sequence"/>
</dbReference>
<keyword evidence="11" id="KW-1185">Reference proteome</keyword>
<dbReference type="InterPro" id="IPR006001">
    <property type="entry name" value="Therm_gnt_kin"/>
</dbReference>
<evidence type="ECO:0000256" key="2">
    <source>
        <dbReference type="ARBA" id="ARBA00008420"/>
    </source>
</evidence>
<name>A0ABQ0RI36_GLUNI</name>
<evidence type="ECO:0000256" key="1">
    <source>
        <dbReference type="ARBA" id="ARBA00004761"/>
    </source>
</evidence>
<evidence type="ECO:0000256" key="5">
    <source>
        <dbReference type="ARBA" id="ARBA00022741"/>
    </source>
</evidence>
<keyword evidence="5 9" id="KW-0547">Nucleotide-binding</keyword>
<evidence type="ECO:0000313" key="10">
    <source>
        <dbReference type="EMBL" id="GEC11126.1"/>
    </source>
</evidence>
<evidence type="ECO:0000256" key="3">
    <source>
        <dbReference type="ARBA" id="ARBA00012054"/>
    </source>
</evidence>
<gene>
    <name evidence="10" type="ORF">ANI01nite_03290</name>
</gene>
<dbReference type="InterPro" id="IPR031322">
    <property type="entry name" value="Shikimate/glucono_kinase"/>
</dbReference>
<dbReference type="RefSeq" id="WP_141355487.1">
    <property type="nucleotide sequence ID" value="NZ_BAAAWM010000001.1"/>
</dbReference>
<dbReference type="Pfam" id="PF01202">
    <property type="entry name" value="SKI"/>
    <property type="match status" value="1"/>
</dbReference>
<protein>
    <recommendedName>
        <fullName evidence="3 9">Gluconokinase</fullName>
        <ecNumber evidence="3 9">2.7.1.12</ecNumber>
    </recommendedName>
</protein>
<dbReference type="Gene3D" id="3.40.50.300">
    <property type="entry name" value="P-loop containing nucleotide triphosphate hydrolases"/>
    <property type="match status" value="1"/>
</dbReference>
<keyword evidence="7 9" id="KW-0067">ATP-binding</keyword>
<comment type="caution">
    <text evidence="10">The sequence shown here is derived from an EMBL/GenBank/DDBJ whole genome shotgun (WGS) entry which is preliminary data.</text>
</comment>
<keyword evidence="4 9" id="KW-0808">Transferase</keyword>
<proteinExistence type="inferred from homology"/>
<dbReference type="InterPro" id="IPR027417">
    <property type="entry name" value="P-loop_NTPase"/>
</dbReference>